<dbReference type="Pfam" id="PF01029">
    <property type="entry name" value="NusB"/>
    <property type="match status" value="1"/>
</dbReference>
<dbReference type="InterPro" id="IPR006027">
    <property type="entry name" value="NusB_RsmB_TIM44"/>
</dbReference>
<feature type="compositionally biased region" description="Low complexity" evidence="7">
    <location>
        <begin position="194"/>
        <end position="207"/>
    </location>
</feature>
<dbReference type="AlphaFoldDB" id="A0A2C6ZQ63"/>
<dbReference type="InterPro" id="IPR011605">
    <property type="entry name" value="NusB_fam"/>
</dbReference>
<dbReference type="GO" id="GO:0003723">
    <property type="term" value="F:RNA binding"/>
    <property type="evidence" value="ECO:0007669"/>
    <property type="project" value="UniProtKB-UniRule"/>
</dbReference>
<keyword evidence="4 6" id="KW-0805">Transcription regulation</keyword>
<dbReference type="NCBIfam" id="TIGR01951">
    <property type="entry name" value="nusB"/>
    <property type="match status" value="1"/>
</dbReference>
<comment type="similarity">
    <text evidence="1 6">Belongs to the NusB family.</text>
</comment>
<dbReference type="InterPro" id="IPR035926">
    <property type="entry name" value="NusB-like_sf"/>
</dbReference>
<keyword evidence="2 6" id="KW-0889">Transcription antitermination</keyword>
<evidence type="ECO:0000256" key="7">
    <source>
        <dbReference type="SAM" id="MobiDB-lite"/>
    </source>
</evidence>
<dbReference type="PANTHER" id="PTHR11078">
    <property type="entry name" value="N UTILIZATION SUBSTANCE PROTEIN B-RELATED"/>
    <property type="match status" value="1"/>
</dbReference>
<dbReference type="Gene3D" id="1.10.940.10">
    <property type="entry name" value="NusB-like"/>
    <property type="match status" value="1"/>
</dbReference>
<evidence type="ECO:0000259" key="8">
    <source>
        <dbReference type="Pfam" id="PF01029"/>
    </source>
</evidence>
<dbReference type="EMBL" id="LT576035">
    <property type="protein sequence ID" value="SBN38708.1"/>
    <property type="molecule type" value="Genomic_DNA"/>
</dbReference>
<accession>A0A2C6ZQ63</accession>
<keyword evidence="5 6" id="KW-0804">Transcription</keyword>
<dbReference type="GO" id="GO:0006353">
    <property type="term" value="P:DNA-templated transcription termination"/>
    <property type="evidence" value="ECO:0007669"/>
    <property type="project" value="UniProtKB-UniRule"/>
</dbReference>
<evidence type="ECO:0000256" key="4">
    <source>
        <dbReference type="ARBA" id="ARBA00023015"/>
    </source>
</evidence>
<dbReference type="GO" id="GO:0005829">
    <property type="term" value="C:cytosol"/>
    <property type="evidence" value="ECO:0007669"/>
    <property type="project" value="TreeGrafter"/>
</dbReference>
<comment type="function">
    <text evidence="6">Involved in transcription antitermination. Required for transcription of ribosomal RNA (rRNA) genes. Binds specifically to the boxA antiterminator sequence of the ribosomal RNA (rrn) operons.</text>
</comment>
<evidence type="ECO:0000313" key="9">
    <source>
        <dbReference type="EMBL" id="SBN38708.1"/>
    </source>
</evidence>
<sequence length="213" mass="23681">MSQPDDEIIPLAHGEHPPVPDAVKIASTDFAEAHHSTRTKARKQALDVLFQADLRNEAVHRTMARRTEQGEPALRDFTRQILDGYSEHGHEINEHIDRALTGDWTLERMSRVDRNLARIAVWELDFTTIDLKVAISEAMELANELSNDESVTFLNGLLARIAEERPAIPTAPGAEAPMRDPSNQPVTPLPSPLTTARSPSRTARTSANEPWMG</sequence>
<evidence type="ECO:0000256" key="1">
    <source>
        <dbReference type="ARBA" id="ARBA00005952"/>
    </source>
</evidence>
<dbReference type="HAMAP" id="MF_00073">
    <property type="entry name" value="NusB"/>
    <property type="match status" value="1"/>
</dbReference>
<evidence type="ECO:0000256" key="2">
    <source>
        <dbReference type="ARBA" id="ARBA00022814"/>
    </source>
</evidence>
<proteinExistence type="inferred from homology"/>
<name>A0A2C6ZQ63_9ACTN</name>
<gene>
    <name evidence="6" type="primary">nusB</name>
    <name evidence="9" type="ORF">PFR_JS10_1065</name>
</gene>
<keyword evidence="3 6" id="KW-0694">RNA-binding</keyword>
<protein>
    <recommendedName>
        <fullName evidence="6">Transcription antitermination protein NusB</fullName>
    </recommendedName>
    <alternativeName>
        <fullName evidence="6">Antitermination factor NusB</fullName>
    </alternativeName>
</protein>
<dbReference type="GO" id="GO:0031564">
    <property type="term" value="P:transcription antitermination"/>
    <property type="evidence" value="ECO:0007669"/>
    <property type="project" value="UniProtKB-KW"/>
</dbReference>
<dbReference type="SUPFAM" id="SSF48013">
    <property type="entry name" value="NusB-like"/>
    <property type="match status" value="1"/>
</dbReference>
<evidence type="ECO:0000256" key="5">
    <source>
        <dbReference type="ARBA" id="ARBA00023163"/>
    </source>
</evidence>
<feature type="domain" description="NusB/RsmB/TIM44" evidence="8">
    <location>
        <begin position="40"/>
        <end position="162"/>
    </location>
</feature>
<evidence type="ECO:0000256" key="3">
    <source>
        <dbReference type="ARBA" id="ARBA00022884"/>
    </source>
</evidence>
<dbReference type="PANTHER" id="PTHR11078:SF3">
    <property type="entry name" value="ANTITERMINATION NUSB DOMAIN-CONTAINING PROTEIN"/>
    <property type="match status" value="1"/>
</dbReference>
<feature type="region of interest" description="Disordered" evidence="7">
    <location>
        <begin position="170"/>
        <end position="213"/>
    </location>
</feature>
<evidence type="ECO:0000256" key="6">
    <source>
        <dbReference type="HAMAP-Rule" id="MF_00073"/>
    </source>
</evidence>
<reference evidence="9" key="1">
    <citation type="submission" date="2016-05" db="EMBL/GenBank/DDBJ databases">
        <authorList>
            <person name="Lavstsen T."/>
            <person name="Jespersen J.S."/>
        </authorList>
    </citation>
    <scope>NUCLEOTIDE SEQUENCE</scope>
    <source>
        <strain evidence="9">PFRJS10</strain>
    </source>
</reference>
<organism evidence="9">
    <name type="scientific">Propionibacterium freudenreichii</name>
    <dbReference type="NCBI Taxonomy" id="1744"/>
    <lineage>
        <taxon>Bacteria</taxon>
        <taxon>Bacillati</taxon>
        <taxon>Actinomycetota</taxon>
        <taxon>Actinomycetes</taxon>
        <taxon>Propionibacteriales</taxon>
        <taxon>Propionibacteriaceae</taxon>
        <taxon>Propionibacterium</taxon>
    </lineage>
</organism>